<dbReference type="Proteomes" id="UP001279410">
    <property type="component" value="Unassembled WGS sequence"/>
</dbReference>
<dbReference type="AlphaFoldDB" id="A0AAD3R2Q7"/>
<reference evidence="1" key="1">
    <citation type="submission" date="2022-08" db="EMBL/GenBank/DDBJ databases">
        <title>Genome sequencing of akame (Lates japonicus).</title>
        <authorList>
            <person name="Hashiguchi Y."/>
            <person name="Takahashi H."/>
        </authorList>
    </citation>
    <scope>NUCLEOTIDE SEQUENCE</scope>
    <source>
        <strain evidence="1">Kochi</strain>
    </source>
</reference>
<dbReference type="EMBL" id="BRZM01000015">
    <property type="protein sequence ID" value="GLD52936.1"/>
    <property type="molecule type" value="Genomic_DNA"/>
</dbReference>
<accession>A0AAD3R2Q7</accession>
<gene>
    <name evidence="1" type="ORF">AKAME5_000576400</name>
</gene>
<keyword evidence="2" id="KW-1185">Reference proteome</keyword>
<protein>
    <submittedName>
        <fullName evidence="1">Uncharacterized protein</fullName>
    </submittedName>
</protein>
<comment type="caution">
    <text evidence="1">The sequence shown here is derived from an EMBL/GenBank/DDBJ whole genome shotgun (WGS) entry which is preliminary data.</text>
</comment>
<evidence type="ECO:0000313" key="1">
    <source>
        <dbReference type="EMBL" id="GLD52936.1"/>
    </source>
</evidence>
<organism evidence="1 2">
    <name type="scientific">Lates japonicus</name>
    <name type="common">Japanese lates</name>
    <dbReference type="NCBI Taxonomy" id="270547"/>
    <lineage>
        <taxon>Eukaryota</taxon>
        <taxon>Metazoa</taxon>
        <taxon>Chordata</taxon>
        <taxon>Craniata</taxon>
        <taxon>Vertebrata</taxon>
        <taxon>Euteleostomi</taxon>
        <taxon>Actinopterygii</taxon>
        <taxon>Neopterygii</taxon>
        <taxon>Teleostei</taxon>
        <taxon>Neoteleostei</taxon>
        <taxon>Acanthomorphata</taxon>
        <taxon>Carangaria</taxon>
        <taxon>Carangaria incertae sedis</taxon>
        <taxon>Centropomidae</taxon>
        <taxon>Lates</taxon>
    </lineage>
</organism>
<sequence>MTQLAPVHPEKEGLCTRHLESLARDIERVIESLTLTTIFGRSTIAFLIYLMLQKLKLIWKTTARRVHLFLETLLPGAQDRYLSLCLALREEHCLYTDQSFVTLGAFTITQNQHETSKRILQAPESCILSGAQCTRSREGSRK</sequence>
<proteinExistence type="predicted"/>
<evidence type="ECO:0000313" key="2">
    <source>
        <dbReference type="Proteomes" id="UP001279410"/>
    </source>
</evidence>
<name>A0AAD3R2Q7_LATJO</name>